<evidence type="ECO:0000313" key="3">
    <source>
        <dbReference type="EMBL" id="KAF3590851.1"/>
    </source>
</evidence>
<dbReference type="Pfam" id="PF08610">
    <property type="entry name" value="Pex16"/>
    <property type="match status" value="1"/>
</dbReference>
<keyword evidence="2" id="KW-0962">Peroxisome biogenesis</keyword>
<dbReference type="Proteomes" id="UP000266723">
    <property type="component" value="Unassembled WGS sequence"/>
</dbReference>
<keyword evidence="4" id="KW-1185">Reference proteome</keyword>
<accession>A0ABQ7E219</accession>
<dbReference type="PANTHER" id="PTHR13299:SF0">
    <property type="entry name" value="PEROXISOMAL MEMBRANE PROTEIN PEX16"/>
    <property type="match status" value="1"/>
</dbReference>
<keyword evidence="2" id="KW-0576">Peroxisome</keyword>
<evidence type="ECO:0000313" key="4">
    <source>
        <dbReference type="Proteomes" id="UP000266723"/>
    </source>
</evidence>
<dbReference type="InterPro" id="IPR013919">
    <property type="entry name" value="Pex16"/>
</dbReference>
<gene>
    <name evidence="3" type="ORF">DY000_02021285</name>
</gene>
<sequence>MSIGGDSSCSVASFNHFIWLFNHACLSVDALGMGILLNLKLWEEQSKQIHFSQTERDERRRRKLLWALYLLRDPFFTKYRRWMDQRDIRKVHQTKEDIAIEKMDFNPFRDNSNFVELLNSQQNVVFGNFTDSVSPSSSQVPFLGNHGTQASNIGEDTPGKCKERRTWTPSDDVVLISSWLNTSKDPVVGNELKSSAF</sequence>
<dbReference type="PANTHER" id="PTHR13299">
    <property type="entry name" value="PEROXISOMAL MEMBRANE PROTEIN PEX16"/>
    <property type="match status" value="1"/>
</dbReference>
<evidence type="ECO:0000256" key="2">
    <source>
        <dbReference type="RuleBase" id="RU365003"/>
    </source>
</evidence>
<proteinExistence type="inferred from homology"/>
<comment type="similarity">
    <text evidence="1 2">Belongs to the peroxin-16 family.</text>
</comment>
<comment type="caution">
    <text evidence="3">The sequence shown here is derived from an EMBL/GenBank/DDBJ whole genome shotgun (WGS) entry which is preliminary data.</text>
</comment>
<protein>
    <recommendedName>
        <fullName evidence="2">Peroxisomal membrane protein PEX16</fullName>
    </recommendedName>
</protein>
<organism evidence="3 4">
    <name type="scientific">Brassica cretica</name>
    <name type="common">Mustard</name>
    <dbReference type="NCBI Taxonomy" id="69181"/>
    <lineage>
        <taxon>Eukaryota</taxon>
        <taxon>Viridiplantae</taxon>
        <taxon>Streptophyta</taxon>
        <taxon>Embryophyta</taxon>
        <taxon>Tracheophyta</taxon>
        <taxon>Spermatophyta</taxon>
        <taxon>Magnoliopsida</taxon>
        <taxon>eudicotyledons</taxon>
        <taxon>Gunneridae</taxon>
        <taxon>Pentapetalae</taxon>
        <taxon>rosids</taxon>
        <taxon>malvids</taxon>
        <taxon>Brassicales</taxon>
        <taxon>Brassicaceae</taxon>
        <taxon>Brassiceae</taxon>
        <taxon>Brassica</taxon>
    </lineage>
</organism>
<name>A0ABQ7E219_BRACR</name>
<evidence type="ECO:0000256" key="1">
    <source>
        <dbReference type="ARBA" id="ARBA00009505"/>
    </source>
</evidence>
<dbReference type="EMBL" id="QGKV02000299">
    <property type="protein sequence ID" value="KAF3590851.1"/>
    <property type="molecule type" value="Genomic_DNA"/>
</dbReference>
<reference evidence="3 4" key="1">
    <citation type="journal article" date="2020" name="BMC Genomics">
        <title>Intraspecific diversification of the crop wild relative Brassica cretica Lam. using demographic model selection.</title>
        <authorList>
            <person name="Kioukis A."/>
            <person name="Michalopoulou V.A."/>
            <person name="Briers L."/>
            <person name="Pirintsos S."/>
            <person name="Studholme D.J."/>
            <person name="Pavlidis P."/>
            <person name="Sarris P.F."/>
        </authorList>
    </citation>
    <scope>NUCLEOTIDE SEQUENCE [LARGE SCALE GENOMIC DNA]</scope>
    <source>
        <strain evidence="4">cv. PFS-1207/04</strain>
    </source>
</reference>
<comment type="subcellular location">
    <subcellularLocation>
        <location evidence="2">Peroxisome membrane</location>
    </subcellularLocation>
</comment>